<dbReference type="EMBL" id="FPAW01000001">
    <property type="protein sequence ID" value="SFT35440.1"/>
    <property type="molecule type" value="Genomic_DNA"/>
</dbReference>
<dbReference type="SUPFAM" id="SSF52833">
    <property type="entry name" value="Thioredoxin-like"/>
    <property type="match status" value="1"/>
</dbReference>
<dbReference type="GO" id="GO:0016491">
    <property type="term" value="F:oxidoreductase activity"/>
    <property type="evidence" value="ECO:0007669"/>
    <property type="project" value="InterPro"/>
</dbReference>
<dbReference type="PROSITE" id="PS51352">
    <property type="entry name" value="THIOREDOXIN_2"/>
    <property type="match status" value="1"/>
</dbReference>
<protein>
    <submittedName>
        <fullName evidence="2">DSBA-like thioredoxin domain-containing protein</fullName>
    </submittedName>
</protein>
<gene>
    <name evidence="2" type="ORF">SAMN05216236_101181</name>
</gene>
<keyword evidence="3" id="KW-1185">Reference proteome</keyword>
<name>A0A1I6XAT0_9RHOB</name>
<organism evidence="2 3">
    <name type="scientific">Sedimentitalea nanhaiensis</name>
    <dbReference type="NCBI Taxonomy" id="999627"/>
    <lineage>
        <taxon>Bacteria</taxon>
        <taxon>Pseudomonadati</taxon>
        <taxon>Pseudomonadota</taxon>
        <taxon>Alphaproteobacteria</taxon>
        <taxon>Rhodobacterales</taxon>
        <taxon>Paracoccaceae</taxon>
        <taxon>Sedimentitalea</taxon>
    </lineage>
</organism>
<dbReference type="InterPro" id="IPR001853">
    <property type="entry name" value="DSBA-like_thioredoxin_dom"/>
</dbReference>
<feature type="domain" description="Thioredoxin" evidence="1">
    <location>
        <begin position="48"/>
        <end position="244"/>
    </location>
</feature>
<dbReference type="eggNOG" id="COG1651">
    <property type="taxonomic scope" value="Bacteria"/>
</dbReference>
<dbReference type="Pfam" id="PF01323">
    <property type="entry name" value="DSBA"/>
    <property type="match status" value="1"/>
</dbReference>
<proteinExistence type="predicted"/>
<dbReference type="Proteomes" id="UP000182466">
    <property type="component" value="Unassembled WGS sequence"/>
</dbReference>
<sequence length="253" mass="27019">MRRRDLLILLAAIGAAVALPPVLRRRGRSFDFEPLPGLPGFRRLQSGAISGGSGGDFILTGLHPASARQTELRQQVVQDPCQAVFDRIDGSEDRLPVAVFTDYNCPYCPDLSGIVVDLIETGAPIAVTWHDLPVLGPRSEAAARAAIAAGAQGQYLPVHQRLMRGVLRPGDASLVRLATDFGMDPDRFLRDVTGPATENRLERSAAVAAVFGIIGTPSLLVGRTLVVGEITRDELLRLIELEQAVPFAGCPAG</sequence>
<reference evidence="2 3" key="1">
    <citation type="submission" date="2016-10" db="EMBL/GenBank/DDBJ databases">
        <authorList>
            <person name="de Groot N.N."/>
        </authorList>
    </citation>
    <scope>NUCLEOTIDE SEQUENCE [LARGE SCALE GENOMIC DNA]</scope>
    <source>
        <strain evidence="2 3">CGMCC 1.10959</strain>
    </source>
</reference>
<evidence type="ECO:0000313" key="2">
    <source>
        <dbReference type="EMBL" id="SFT35440.1"/>
    </source>
</evidence>
<dbReference type="InterPro" id="IPR036249">
    <property type="entry name" value="Thioredoxin-like_sf"/>
</dbReference>
<evidence type="ECO:0000313" key="3">
    <source>
        <dbReference type="Proteomes" id="UP000182466"/>
    </source>
</evidence>
<dbReference type="STRING" id="999627.SAMN05216236_101181"/>
<dbReference type="InterPro" id="IPR013766">
    <property type="entry name" value="Thioredoxin_domain"/>
</dbReference>
<dbReference type="Gene3D" id="3.40.30.10">
    <property type="entry name" value="Glutaredoxin"/>
    <property type="match status" value="1"/>
</dbReference>
<evidence type="ECO:0000259" key="1">
    <source>
        <dbReference type="PROSITE" id="PS51352"/>
    </source>
</evidence>
<dbReference type="RefSeq" id="WP_027263127.1">
    <property type="nucleotide sequence ID" value="NZ_FPAW01000001.1"/>
</dbReference>
<accession>A0A1I6XAT0</accession>
<dbReference type="AlphaFoldDB" id="A0A1I6XAT0"/>
<dbReference type="OrthoDB" id="9780147at2"/>